<evidence type="ECO:0000313" key="2">
    <source>
        <dbReference type="EMBL" id="TPX13856.1"/>
    </source>
</evidence>
<dbReference type="PANTHER" id="PTHR37012">
    <property type="entry name" value="B-ZIP TRANSCRIPTION FACTOR (EUROFUNG)-RELATED"/>
    <property type="match status" value="1"/>
</dbReference>
<dbReference type="Pfam" id="PF11905">
    <property type="entry name" value="DUF3425"/>
    <property type="match status" value="1"/>
</dbReference>
<feature type="compositionally biased region" description="Polar residues" evidence="1">
    <location>
        <begin position="128"/>
        <end position="140"/>
    </location>
</feature>
<dbReference type="CDD" id="cd14688">
    <property type="entry name" value="bZIP_YAP"/>
    <property type="match status" value="1"/>
</dbReference>
<keyword evidence="3" id="KW-1185">Reference proteome</keyword>
<reference evidence="2 3" key="1">
    <citation type="submission" date="2019-06" db="EMBL/GenBank/DDBJ databases">
        <title>Draft genome sequence of the filamentous fungus Phialemoniopsis curvata isolated from diesel fuel.</title>
        <authorList>
            <person name="Varaljay V.A."/>
            <person name="Lyon W.J."/>
            <person name="Crouch A.L."/>
            <person name="Drake C.E."/>
            <person name="Hollomon J.M."/>
            <person name="Nadeau L.J."/>
            <person name="Nunn H.S."/>
            <person name="Stevenson B.S."/>
            <person name="Bojanowski C.L."/>
            <person name="Crookes-Goodson W.J."/>
        </authorList>
    </citation>
    <scope>NUCLEOTIDE SEQUENCE [LARGE SCALE GENOMIC DNA]</scope>
    <source>
        <strain evidence="2 3">D216</strain>
    </source>
</reference>
<feature type="compositionally biased region" description="Polar residues" evidence="1">
    <location>
        <begin position="1"/>
        <end position="11"/>
    </location>
</feature>
<dbReference type="PANTHER" id="PTHR37012:SF7">
    <property type="entry name" value="B-ZIP TRANSCRIPTION FACTOR (EUROFUNG)-RELATED"/>
    <property type="match status" value="1"/>
</dbReference>
<sequence>MGNETTMSSASLEEQKLTEKRLKKRELDRRAQRTARVKTKNRLAYLEGLVAAFSESDSSETASKLAKQLEEALDERDKLKKFLETIGDSIRTHLGDPARPSTDSQRPRNRSSSLAHKAHSEHGAPTLPTVSAPSPAVSMNTTDASHANIQRGWNTIPDQGYVSCVSPVSLTSCNCASPRTRRLSDGTMVNFNTWRAANEIMTILDTPEEAVDERRTTTGEDFLVRLILGGWEHVAQNFHVTWAWNKVRLLDEICFNACSETERLAILWLLHVVLRFRQDPSPANASALPDWCQKTPTQGLHSHCVDYIAWPAVRERFMASEHNYCKNLFWDRFRDHIRIIWPFEFTDCYFYDMDKGQYSLSKTFKDTLFDIRNWTMEHEFFTHFPELYPDIPLFPGIPLDNSLPVDSDLSSSSMAFGAVNNTESFRSVLCTDTFVV</sequence>
<name>A0A507B456_9PEZI</name>
<proteinExistence type="predicted"/>
<feature type="region of interest" description="Disordered" evidence="1">
    <location>
        <begin position="91"/>
        <end position="140"/>
    </location>
</feature>
<gene>
    <name evidence="2" type="ORF">E0L32_005800</name>
</gene>
<evidence type="ECO:0000256" key="1">
    <source>
        <dbReference type="SAM" id="MobiDB-lite"/>
    </source>
</evidence>
<dbReference type="OrthoDB" id="5086080at2759"/>
<dbReference type="AlphaFoldDB" id="A0A507B456"/>
<dbReference type="EMBL" id="SKBQ01000031">
    <property type="protein sequence ID" value="TPX13856.1"/>
    <property type="molecule type" value="Genomic_DNA"/>
</dbReference>
<organism evidence="2 3">
    <name type="scientific">Thyridium curvatum</name>
    <dbReference type="NCBI Taxonomy" id="1093900"/>
    <lineage>
        <taxon>Eukaryota</taxon>
        <taxon>Fungi</taxon>
        <taxon>Dikarya</taxon>
        <taxon>Ascomycota</taxon>
        <taxon>Pezizomycotina</taxon>
        <taxon>Sordariomycetes</taxon>
        <taxon>Sordariomycetidae</taxon>
        <taxon>Thyridiales</taxon>
        <taxon>Thyridiaceae</taxon>
        <taxon>Thyridium</taxon>
    </lineage>
</organism>
<protein>
    <recommendedName>
        <fullName evidence="4">BZIP transcription factor</fullName>
    </recommendedName>
</protein>
<dbReference type="InParanoid" id="A0A507B456"/>
<evidence type="ECO:0000313" key="3">
    <source>
        <dbReference type="Proteomes" id="UP000319257"/>
    </source>
</evidence>
<comment type="caution">
    <text evidence="2">The sequence shown here is derived from an EMBL/GenBank/DDBJ whole genome shotgun (WGS) entry which is preliminary data.</text>
</comment>
<feature type="region of interest" description="Disordered" evidence="1">
    <location>
        <begin position="1"/>
        <end position="39"/>
    </location>
</feature>
<dbReference type="InterPro" id="IPR021833">
    <property type="entry name" value="DUF3425"/>
</dbReference>
<dbReference type="RefSeq" id="XP_030995567.1">
    <property type="nucleotide sequence ID" value="XM_031140362.1"/>
</dbReference>
<evidence type="ECO:0008006" key="4">
    <source>
        <dbReference type="Google" id="ProtNLM"/>
    </source>
</evidence>
<dbReference type="GeneID" id="41973247"/>
<dbReference type="Proteomes" id="UP000319257">
    <property type="component" value="Unassembled WGS sequence"/>
</dbReference>
<feature type="compositionally biased region" description="Basic and acidic residues" evidence="1">
    <location>
        <begin position="13"/>
        <end position="31"/>
    </location>
</feature>
<accession>A0A507B456</accession>